<evidence type="ECO:0000313" key="4">
    <source>
        <dbReference type="Proteomes" id="UP000014071"/>
    </source>
</evidence>
<organism evidence="3 4">
    <name type="scientific">Pseudozyma hubeiensis (strain SY62)</name>
    <name type="common">Yeast</name>
    <dbReference type="NCBI Taxonomy" id="1305764"/>
    <lineage>
        <taxon>Eukaryota</taxon>
        <taxon>Fungi</taxon>
        <taxon>Dikarya</taxon>
        <taxon>Basidiomycota</taxon>
        <taxon>Ustilaginomycotina</taxon>
        <taxon>Ustilaginomycetes</taxon>
        <taxon>Ustilaginales</taxon>
        <taxon>Ustilaginaceae</taxon>
        <taxon>Pseudozyma</taxon>
    </lineage>
</organism>
<dbReference type="HOGENOM" id="CLU_023469_0_0_1"/>
<dbReference type="AlphaFoldDB" id="R9P322"/>
<gene>
    <name evidence="3" type="ORF">PHSY_003280</name>
</gene>
<dbReference type="GeneID" id="24108570"/>
<feature type="compositionally biased region" description="Polar residues" evidence="1">
    <location>
        <begin position="486"/>
        <end position="499"/>
    </location>
</feature>
<feature type="compositionally biased region" description="Polar residues" evidence="1">
    <location>
        <begin position="688"/>
        <end position="704"/>
    </location>
</feature>
<feature type="region of interest" description="Disordered" evidence="1">
    <location>
        <begin position="169"/>
        <end position="198"/>
    </location>
</feature>
<dbReference type="eggNOG" id="ENOG502SBZ1">
    <property type="taxonomic scope" value="Eukaryota"/>
</dbReference>
<dbReference type="STRING" id="1305764.R9P322"/>
<feature type="domain" description="LysM" evidence="2">
    <location>
        <begin position="205"/>
        <end position="249"/>
    </location>
</feature>
<feature type="region of interest" description="Disordered" evidence="1">
    <location>
        <begin position="439"/>
        <end position="458"/>
    </location>
</feature>
<evidence type="ECO:0000256" key="1">
    <source>
        <dbReference type="SAM" id="MobiDB-lite"/>
    </source>
</evidence>
<accession>R9P322</accession>
<protein>
    <recommendedName>
        <fullName evidence="2">LysM domain-containing protein</fullName>
    </recommendedName>
</protein>
<feature type="compositionally biased region" description="Low complexity" evidence="1">
    <location>
        <begin position="519"/>
        <end position="540"/>
    </location>
</feature>
<feature type="compositionally biased region" description="Polar residues" evidence="1">
    <location>
        <begin position="121"/>
        <end position="132"/>
    </location>
</feature>
<sequence>MSASSTWRSSPNAGDTNLMDPWSAIDSDYLHPSTSSSSSQPPQLRSRKSNLAANAELVDRHPLRSPSPSHPSQQTARPGAAPRRPSAVASEWKAIGAGLAGLFGASSSNASSSSYQWPADPSSSHIQSSSRTARLVTTGDDDDDDEARKGRPINTVETTLDRLEDWFGLKQGQEQQQRQNYTPTQRRTTTSASSSAAHQDQVRVLIHPVAPTDTLSSLALHYGADIQVLRKSNKLWPGDPVQIRKLIYIPVDSCKHRPPNAEIKVVPTTAGGAVSSTEAGNANASSSNTLIFVSKADQEDLLTGTPVAEIPQPEFVADSLAAMRVSDPVNDFMPDTNQAYTDSTAPAFGTSLTRAGSINGHKSAYPVSLTPALRTLNHAAGSSGKRPTSSVGGGSNPPSIAASASAASSGFVPPRQPLHVAKVPADQLRFFAASDIKSSALGSRNPGPGDAEFRPGESGIDDLLQQHQQQQNGSSAQSDRPDLSRHTSTSNISASSYFNNDDDDDEEDEWKPNTWHFGSSSKPSTSSTSTIGMDSTSSSSKYAGWNDAPPPSATAIVAKAYDGGKAYQKRQAQKSHRLLYDLAAGLPANTGAASKWARPIQFGDSLPNGGGMAERKSGGRGGLGRLLDDTVRGRISVEAALEGVVEGFGGKSTAQTRDRVGTRSGTTRSHVDRVDEARQPAPLVNIDPLTSSAPINPTRSSSGLEQRRKVDWTKGWKHD</sequence>
<feature type="region of interest" description="Disordered" evidence="1">
    <location>
        <begin position="466"/>
        <end position="547"/>
    </location>
</feature>
<dbReference type="EMBL" id="DF238796">
    <property type="protein sequence ID" value="GAC95704.1"/>
    <property type="molecule type" value="Genomic_DNA"/>
</dbReference>
<feature type="compositionally biased region" description="Low complexity" evidence="1">
    <location>
        <begin position="64"/>
        <end position="89"/>
    </location>
</feature>
<name>R9P322_PSEHS</name>
<dbReference type="OrthoDB" id="2107166at2759"/>
<feature type="compositionally biased region" description="Low complexity" evidence="1">
    <location>
        <begin position="171"/>
        <end position="198"/>
    </location>
</feature>
<evidence type="ECO:0000313" key="3">
    <source>
        <dbReference type="EMBL" id="GAC95704.1"/>
    </source>
</evidence>
<dbReference type="InterPro" id="IPR018392">
    <property type="entry name" value="LysM"/>
</dbReference>
<keyword evidence="4" id="KW-1185">Reference proteome</keyword>
<dbReference type="PROSITE" id="PS51782">
    <property type="entry name" value="LYSM"/>
    <property type="match status" value="1"/>
</dbReference>
<dbReference type="Gene3D" id="3.10.350.10">
    <property type="entry name" value="LysM domain"/>
    <property type="match status" value="1"/>
</dbReference>
<feature type="compositionally biased region" description="Low complexity" evidence="1">
    <location>
        <begin position="466"/>
        <end position="478"/>
    </location>
</feature>
<dbReference type="InterPro" id="IPR036779">
    <property type="entry name" value="LysM_dom_sf"/>
</dbReference>
<proteinExistence type="predicted"/>
<dbReference type="Proteomes" id="UP000014071">
    <property type="component" value="Unassembled WGS sequence"/>
</dbReference>
<feature type="compositionally biased region" description="Low complexity" evidence="1">
    <location>
        <begin position="399"/>
        <end position="409"/>
    </location>
</feature>
<feature type="region of interest" description="Disordered" evidence="1">
    <location>
        <begin position="107"/>
        <end position="156"/>
    </location>
</feature>
<feature type="compositionally biased region" description="Polar residues" evidence="1">
    <location>
        <begin position="1"/>
        <end position="15"/>
    </location>
</feature>
<feature type="region of interest" description="Disordered" evidence="1">
    <location>
        <begin position="1"/>
        <end position="89"/>
    </location>
</feature>
<evidence type="ECO:0000259" key="2">
    <source>
        <dbReference type="PROSITE" id="PS51782"/>
    </source>
</evidence>
<feature type="region of interest" description="Disordered" evidence="1">
    <location>
        <begin position="378"/>
        <end position="410"/>
    </location>
</feature>
<dbReference type="RefSeq" id="XP_012189291.1">
    <property type="nucleotide sequence ID" value="XM_012333901.1"/>
</dbReference>
<feature type="compositionally biased region" description="Basic and acidic residues" evidence="1">
    <location>
        <begin position="705"/>
        <end position="719"/>
    </location>
</feature>
<feature type="compositionally biased region" description="Low complexity" evidence="1">
    <location>
        <begin position="32"/>
        <end position="44"/>
    </location>
</feature>
<reference evidence="4" key="1">
    <citation type="journal article" date="2013" name="Genome Announc.">
        <title>Draft genome sequence of the basidiomycetous yeast-like fungus Pseudozyma hubeiensis SY62, which produces an abundant amount of the biosurfactant mannosylerythritol lipids.</title>
        <authorList>
            <person name="Konishi M."/>
            <person name="Hatada Y."/>
            <person name="Horiuchi J."/>
        </authorList>
    </citation>
    <scope>NUCLEOTIDE SEQUENCE [LARGE SCALE GENOMIC DNA]</scope>
    <source>
        <strain evidence="4">SY62</strain>
    </source>
</reference>
<feature type="compositionally biased region" description="Acidic residues" evidence="1">
    <location>
        <begin position="500"/>
        <end position="509"/>
    </location>
</feature>
<feature type="region of interest" description="Disordered" evidence="1">
    <location>
        <begin position="651"/>
        <end position="719"/>
    </location>
</feature>
<feature type="compositionally biased region" description="Basic and acidic residues" evidence="1">
    <location>
        <begin position="669"/>
        <end position="678"/>
    </location>
</feature>